<evidence type="ECO:0000313" key="6">
    <source>
        <dbReference type="Proteomes" id="UP000655225"/>
    </source>
</evidence>
<evidence type="ECO:0000256" key="2">
    <source>
        <dbReference type="ARBA" id="ARBA00023157"/>
    </source>
</evidence>
<sequence>MFVTRDTALIEKTCLTNQYPDLCVSTLKSDPTSINADTKGLAAIVINVAKDKYRYASDALQGSLQDLASDINNDASLQVSAAADYPNSCHNVFKGAPGLTYPSGLAQREELLVHLCGVAVGIINLLG</sequence>
<dbReference type="OrthoDB" id="773291at2759"/>
<dbReference type="SUPFAM" id="SSF101148">
    <property type="entry name" value="Plant invertase/pectin methylesterase inhibitor"/>
    <property type="match status" value="1"/>
</dbReference>
<dbReference type="CDD" id="cd14859">
    <property type="entry name" value="PMEI_like"/>
    <property type="match status" value="1"/>
</dbReference>
<protein>
    <recommendedName>
        <fullName evidence="4">Pectinesterase inhibitor domain-containing protein</fullName>
    </recommendedName>
</protein>
<dbReference type="Pfam" id="PF04043">
    <property type="entry name" value="PMEI"/>
    <property type="match status" value="1"/>
</dbReference>
<dbReference type="PANTHER" id="PTHR35357">
    <property type="entry name" value="OS02G0537100 PROTEIN"/>
    <property type="match status" value="1"/>
</dbReference>
<dbReference type="NCBIfam" id="TIGR01614">
    <property type="entry name" value="PME_inhib"/>
    <property type="match status" value="2"/>
</dbReference>
<accession>A0A834ZAK0</accession>
<evidence type="ECO:0000313" key="5">
    <source>
        <dbReference type="EMBL" id="KAF8404379.1"/>
    </source>
</evidence>
<keyword evidence="6" id="KW-1185">Reference proteome</keyword>
<proteinExistence type="inferred from homology"/>
<evidence type="ECO:0000256" key="1">
    <source>
        <dbReference type="ARBA" id="ARBA00022729"/>
    </source>
</evidence>
<feature type="domain" description="Pectinesterase inhibitor" evidence="4">
    <location>
        <begin position="5"/>
        <end position="122"/>
    </location>
</feature>
<comment type="similarity">
    <text evidence="3">Belongs to the PMEI family.</text>
</comment>
<evidence type="ECO:0000259" key="4">
    <source>
        <dbReference type="SMART" id="SM00856"/>
    </source>
</evidence>
<dbReference type="Gene3D" id="1.20.140.40">
    <property type="entry name" value="Invertase/pectin methylesterase inhibitor family protein"/>
    <property type="match status" value="2"/>
</dbReference>
<dbReference type="PANTHER" id="PTHR35357:SF8">
    <property type="entry name" value="OS01G0111000 PROTEIN"/>
    <property type="match status" value="1"/>
</dbReference>
<dbReference type="EMBL" id="JABCRI010000006">
    <property type="protein sequence ID" value="KAF8404379.1"/>
    <property type="molecule type" value="Genomic_DNA"/>
</dbReference>
<keyword evidence="1" id="KW-0732">Signal</keyword>
<dbReference type="InterPro" id="IPR035513">
    <property type="entry name" value="Invertase/methylesterase_inhib"/>
</dbReference>
<comment type="caution">
    <text evidence="5">The sequence shown here is derived from an EMBL/GenBank/DDBJ whole genome shotgun (WGS) entry which is preliminary data.</text>
</comment>
<dbReference type="GO" id="GO:0004857">
    <property type="term" value="F:enzyme inhibitor activity"/>
    <property type="evidence" value="ECO:0007669"/>
    <property type="project" value="InterPro"/>
</dbReference>
<dbReference type="SMART" id="SM00856">
    <property type="entry name" value="PMEI"/>
    <property type="match status" value="1"/>
</dbReference>
<keyword evidence="2" id="KW-1015">Disulfide bond</keyword>
<reference evidence="5 6" key="1">
    <citation type="submission" date="2020-04" db="EMBL/GenBank/DDBJ databases">
        <title>Plant Genome Project.</title>
        <authorList>
            <person name="Zhang R.-G."/>
        </authorList>
    </citation>
    <scope>NUCLEOTIDE SEQUENCE [LARGE SCALE GENOMIC DNA]</scope>
    <source>
        <strain evidence="5">YNK0</strain>
        <tissue evidence="5">Leaf</tissue>
    </source>
</reference>
<evidence type="ECO:0000256" key="3">
    <source>
        <dbReference type="ARBA" id="ARBA00038471"/>
    </source>
</evidence>
<dbReference type="AlphaFoldDB" id="A0A834ZAK0"/>
<organism evidence="5 6">
    <name type="scientific">Tetracentron sinense</name>
    <name type="common">Spur-leaf</name>
    <dbReference type="NCBI Taxonomy" id="13715"/>
    <lineage>
        <taxon>Eukaryota</taxon>
        <taxon>Viridiplantae</taxon>
        <taxon>Streptophyta</taxon>
        <taxon>Embryophyta</taxon>
        <taxon>Tracheophyta</taxon>
        <taxon>Spermatophyta</taxon>
        <taxon>Magnoliopsida</taxon>
        <taxon>Trochodendrales</taxon>
        <taxon>Trochodendraceae</taxon>
        <taxon>Tetracentron</taxon>
    </lineage>
</organism>
<name>A0A834ZAK0_TETSI</name>
<gene>
    <name evidence="5" type="ORF">HHK36_009262</name>
</gene>
<dbReference type="Proteomes" id="UP000655225">
    <property type="component" value="Unassembled WGS sequence"/>
</dbReference>
<dbReference type="InterPro" id="IPR006501">
    <property type="entry name" value="Pectinesterase_inhib_dom"/>
</dbReference>